<protein>
    <submittedName>
        <fullName evidence="1">Uncharacterized protein</fullName>
    </submittedName>
</protein>
<proteinExistence type="predicted"/>
<evidence type="ECO:0000313" key="2">
    <source>
        <dbReference type="Proteomes" id="UP000078200"/>
    </source>
</evidence>
<organism evidence="1 2">
    <name type="scientific">Glossina austeni</name>
    <name type="common">Savannah tsetse fly</name>
    <dbReference type="NCBI Taxonomy" id="7395"/>
    <lineage>
        <taxon>Eukaryota</taxon>
        <taxon>Metazoa</taxon>
        <taxon>Ecdysozoa</taxon>
        <taxon>Arthropoda</taxon>
        <taxon>Hexapoda</taxon>
        <taxon>Insecta</taxon>
        <taxon>Pterygota</taxon>
        <taxon>Neoptera</taxon>
        <taxon>Endopterygota</taxon>
        <taxon>Diptera</taxon>
        <taxon>Brachycera</taxon>
        <taxon>Muscomorpha</taxon>
        <taxon>Hippoboscoidea</taxon>
        <taxon>Glossinidae</taxon>
        <taxon>Glossina</taxon>
    </lineage>
</organism>
<dbReference type="AlphaFoldDB" id="A0A1A9V1L6"/>
<reference evidence="1" key="1">
    <citation type="submission" date="2020-05" db="UniProtKB">
        <authorList>
            <consortium name="EnsemblMetazoa"/>
        </authorList>
    </citation>
    <scope>IDENTIFICATION</scope>
    <source>
        <strain evidence="1">TTRI</strain>
    </source>
</reference>
<sequence>MEDIEYLEGYEDIVLPEISSCGDSFADKTVADTDPTVKVIATEKENYDDNDTSSSIDPDVFNYFFDIHSDDDTLPENKGELENNKYEEFVFFILILTVVHILNQKEDSMDSTDHLVKDLGKQNDNGKKCQKKFNFRSKKWLYVYKGASYLFFAITIRRTYN</sequence>
<accession>A0A1A9V1L6</accession>
<dbReference type="STRING" id="7395.A0A1A9V1L6"/>
<keyword evidence="2" id="KW-1185">Reference proteome</keyword>
<dbReference type="VEuPathDB" id="VectorBase:GAUT022901"/>
<dbReference type="EnsemblMetazoa" id="GAUT022901-RA">
    <property type="protein sequence ID" value="GAUT022901-PA"/>
    <property type="gene ID" value="GAUT022901"/>
</dbReference>
<name>A0A1A9V1L6_GLOAU</name>
<dbReference type="Proteomes" id="UP000078200">
    <property type="component" value="Unassembled WGS sequence"/>
</dbReference>
<evidence type="ECO:0000313" key="1">
    <source>
        <dbReference type="EnsemblMetazoa" id="GAUT022901-PA"/>
    </source>
</evidence>